<evidence type="ECO:0000313" key="4">
    <source>
        <dbReference type="EMBL" id="MFD1002880.1"/>
    </source>
</evidence>
<dbReference type="SUPFAM" id="SSF53474">
    <property type="entry name" value="alpha/beta-Hydrolases"/>
    <property type="match status" value="1"/>
</dbReference>
<feature type="domain" description="3-keto-alpha-glucoside-1,2-lyase/3-keto-2-hydroxy-glucal hydratase" evidence="2">
    <location>
        <begin position="27"/>
        <end position="194"/>
    </location>
</feature>
<accession>A0ABW3K9C2</accession>
<comment type="caution">
    <text evidence="4">The sequence shown here is derived from an EMBL/GenBank/DDBJ whole genome shotgun (WGS) entry which is preliminary data.</text>
</comment>
<protein>
    <submittedName>
        <fullName evidence="4">Alpha/beta fold hydrolase</fullName>
    </submittedName>
</protein>
<reference evidence="5" key="1">
    <citation type="journal article" date="2019" name="Int. J. Syst. Evol. Microbiol.">
        <title>The Global Catalogue of Microorganisms (GCM) 10K type strain sequencing project: providing services to taxonomists for standard genome sequencing and annotation.</title>
        <authorList>
            <consortium name="The Broad Institute Genomics Platform"/>
            <consortium name="The Broad Institute Genome Sequencing Center for Infectious Disease"/>
            <person name="Wu L."/>
            <person name="Ma J."/>
        </authorList>
    </citation>
    <scope>NUCLEOTIDE SEQUENCE [LARGE SCALE GENOMIC DNA]</scope>
    <source>
        <strain evidence="5">CCUG 58938</strain>
    </source>
</reference>
<dbReference type="Proteomes" id="UP001597112">
    <property type="component" value="Unassembled WGS sequence"/>
</dbReference>
<feature type="signal peptide" evidence="1">
    <location>
        <begin position="1"/>
        <end position="18"/>
    </location>
</feature>
<evidence type="ECO:0000259" key="3">
    <source>
        <dbReference type="Pfam" id="PF12697"/>
    </source>
</evidence>
<dbReference type="Gene3D" id="2.60.120.560">
    <property type="entry name" value="Exo-inulinase, domain 1"/>
    <property type="match status" value="1"/>
</dbReference>
<gene>
    <name evidence="4" type="ORF">ACFQ21_26370</name>
</gene>
<dbReference type="Pfam" id="PF06439">
    <property type="entry name" value="3keto-disac_hyd"/>
    <property type="match status" value="1"/>
</dbReference>
<proteinExistence type="predicted"/>
<keyword evidence="4" id="KW-0378">Hydrolase</keyword>
<evidence type="ECO:0000256" key="1">
    <source>
        <dbReference type="SAM" id="SignalP"/>
    </source>
</evidence>
<dbReference type="InterPro" id="IPR010496">
    <property type="entry name" value="AL/BT2_dom"/>
</dbReference>
<dbReference type="PANTHER" id="PTHR43433">
    <property type="entry name" value="HYDROLASE, ALPHA/BETA FOLD FAMILY PROTEIN"/>
    <property type="match status" value="1"/>
</dbReference>
<dbReference type="RefSeq" id="WP_377584692.1">
    <property type="nucleotide sequence ID" value="NZ_JBHTKA010000014.1"/>
</dbReference>
<dbReference type="EMBL" id="JBHTKA010000014">
    <property type="protein sequence ID" value="MFD1002880.1"/>
    <property type="molecule type" value="Genomic_DNA"/>
</dbReference>
<name>A0ABW3K9C2_9BACT</name>
<dbReference type="Gene3D" id="3.40.50.1820">
    <property type="entry name" value="alpha/beta hydrolase"/>
    <property type="match status" value="1"/>
</dbReference>
<evidence type="ECO:0000313" key="5">
    <source>
        <dbReference type="Proteomes" id="UP001597112"/>
    </source>
</evidence>
<organism evidence="4 5">
    <name type="scientific">Ohtaekwangia kribbensis</name>
    <dbReference type="NCBI Taxonomy" id="688913"/>
    <lineage>
        <taxon>Bacteria</taxon>
        <taxon>Pseudomonadati</taxon>
        <taxon>Bacteroidota</taxon>
        <taxon>Cytophagia</taxon>
        <taxon>Cytophagales</taxon>
        <taxon>Fulvivirgaceae</taxon>
        <taxon>Ohtaekwangia</taxon>
    </lineage>
</organism>
<keyword evidence="5" id="KW-1185">Reference proteome</keyword>
<feature type="domain" description="AB hydrolase-1" evidence="3">
    <location>
        <begin position="246"/>
        <end position="451"/>
    </location>
</feature>
<dbReference type="Pfam" id="PF12697">
    <property type="entry name" value="Abhydrolase_6"/>
    <property type="match status" value="1"/>
</dbReference>
<dbReference type="InterPro" id="IPR050471">
    <property type="entry name" value="AB_hydrolase"/>
</dbReference>
<dbReference type="InterPro" id="IPR000073">
    <property type="entry name" value="AB_hydrolase_1"/>
</dbReference>
<sequence length="466" mass="52606">MKYLLSLILFTVVFIADAQTFRPDLHNLQAWEIANRKVETFQDVEKKAVQFSQKIGQGFMILKDYEFSSGTIEFDVKGKNIPQQSFVGIAFHVQDTNRCEVVYFRPFNFMNPDTIRRPRSVQYVSHPDYPWDKLRADHTGKYENKVNPVPNPEDWFHAKITVNGKSIKVYVNYASKPSLEVESLGNLSAGKIALWTGMMSGGSFANLEITSAKGSIPYGNNPKSGKYISVGDAKLYYEIYGQGEPIVLLHGGVYGYIDEFAPFIERFSKDHQVICIATRGHGKSEIGTAPFTWQQRADDAYKVIRSITRDSVTVLGFSDGGYAGYKLAATHPELVKKLIAIGSGDRPRNRKVDKANYTPDLLLGQAKEYFESRLVLMPEPKRWAECLTKLNKLYNEDVLSKETFEKIKCPVLVMGGDRDDGHPVEALTAVYRYTPGSKLTIVPGCHHVVFFCNFPAVWESIVPFIY</sequence>
<dbReference type="PANTHER" id="PTHR43433:SF5">
    <property type="entry name" value="AB HYDROLASE-1 DOMAIN-CONTAINING PROTEIN"/>
    <property type="match status" value="1"/>
</dbReference>
<dbReference type="InterPro" id="IPR029058">
    <property type="entry name" value="AB_hydrolase_fold"/>
</dbReference>
<dbReference type="GO" id="GO:0016787">
    <property type="term" value="F:hydrolase activity"/>
    <property type="evidence" value="ECO:0007669"/>
    <property type="project" value="UniProtKB-KW"/>
</dbReference>
<feature type="chain" id="PRO_5046833102" evidence="1">
    <location>
        <begin position="19"/>
        <end position="466"/>
    </location>
</feature>
<evidence type="ECO:0000259" key="2">
    <source>
        <dbReference type="Pfam" id="PF06439"/>
    </source>
</evidence>
<keyword evidence="1" id="KW-0732">Signal</keyword>